<accession>A0A0F9W0S2</accession>
<dbReference type="InterPro" id="IPR005322">
    <property type="entry name" value="Peptidase_C69"/>
</dbReference>
<dbReference type="EMBL" id="LAZR01000378">
    <property type="protein sequence ID" value="KKN71683.1"/>
    <property type="molecule type" value="Genomic_DNA"/>
</dbReference>
<dbReference type="PANTHER" id="PTHR12994">
    <property type="entry name" value="SECERNIN"/>
    <property type="match status" value="1"/>
</dbReference>
<dbReference type="PANTHER" id="PTHR12994:SF17">
    <property type="entry name" value="LD30995P"/>
    <property type="match status" value="1"/>
</dbReference>
<dbReference type="AlphaFoldDB" id="A0A0F9W0S2"/>
<keyword evidence="1" id="KW-1133">Transmembrane helix</keyword>
<evidence type="ECO:0000313" key="2">
    <source>
        <dbReference type="EMBL" id="KKN71683.1"/>
    </source>
</evidence>
<sequence length="587" mass="66384">MSLKKIFLIFGLALSMLALVAIVFIFIVPEGKQHESLLSEPPAEGCTVVMVGKDASADSSVMTTHTADCSICDWTWHHVPAADHEAGSMRKIYHISQIKTWPPDVGLKWDMNKENYTGVEIPQVPHTYAYHHGVFGYMNEHQLAIAESTIGCRRKMENSTPSGIFDITTLTLIAMERSKTAREAIKTMGKLAEKHGYGFHDTGEMLAVADPDEVWIFEIMPVGPLWTPKSGKPGTVWCAQRVPDDQVSVCPNESRIGKIDLDDKDYFLASSNVISYAVENGYYNPERGEPFSWKKAYSPTEASAASSRGTRARLWRFFDLVAPSRNFSPETPNIEFPFSVKPDKKLSLQDIMDITRDKYQGTTLDPAEGLRGGPFSNPNYHPRPVKVEGKAYNTPRTISVNRAEYTTVTQCREWLPDPIGGIVWLAFGAQDTSCYMPLYAGITAIPESFSIGDHWVFNRESARWAFDYVDFHTLVAYSHAIKDVKKAQAEWEKAAIERVPAIDITAKELYGQNQKLAIEYLTDYCVNNAEEVIDAWWELGDRLLVKYNHLSIYDTENRKRTNLPYPESWFKEVIKYHNLEPQKPAKK</sequence>
<protein>
    <recommendedName>
        <fullName evidence="3">Dipeptidase</fullName>
    </recommendedName>
</protein>
<keyword evidence="1" id="KW-0472">Membrane</keyword>
<reference evidence="2" key="1">
    <citation type="journal article" date="2015" name="Nature">
        <title>Complex archaea that bridge the gap between prokaryotes and eukaryotes.</title>
        <authorList>
            <person name="Spang A."/>
            <person name="Saw J.H."/>
            <person name="Jorgensen S.L."/>
            <person name="Zaremba-Niedzwiedzka K."/>
            <person name="Martijn J."/>
            <person name="Lind A.E."/>
            <person name="van Eijk R."/>
            <person name="Schleper C."/>
            <person name="Guy L."/>
            <person name="Ettema T.J."/>
        </authorList>
    </citation>
    <scope>NUCLEOTIDE SEQUENCE</scope>
</reference>
<keyword evidence="1" id="KW-0812">Transmembrane</keyword>
<organism evidence="2">
    <name type="scientific">marine sediment metagenome</name>
    <dbReference type="NCBI Taxonomy" id="412755"/>
    <lineage>
        <taxon>unclassified sequences</taxon>
        <taxon>metagenomes</taxon>
        <taxon>ecological metagenomes</taxon>
    </lineage>
</organism>
<proteinExistence type="predicted"/>
<dbReference type="GO" id="GO:0070004">
    <property type="term" value="F:cysteine-type exopeptidase activity"/>
    <property type="evidence" value="ECO:0007669"/>
    <property type="project" value="InterPro"/>
</dbReference>
<gene>
    <name evidence="2" type="ORF">LCGC14_0418430</name>
</gene>
<comment type="caution">
    <text evidence="2">The sequence shown here is derived from an EMBL/GenBank/DDBJ whole genome shotgun (WGS) entry which is preliminary data.</text>
</comment>
<dbReference type="GO" id="GO:0016805">
    <property type="term" value="F:dipeptidase activity"/>
    <property type="evidence" value="ECO:0007669"/>
    <property type="project" value="InterPro"/>
</dbReference>
<evidence type="ECO:0008006" key="3">
    <source>
        <dbReference type="Google" id="ProtNLM"/>
    </source>
</evidence>
<dbReference type="Gene3D" id="3.60.60.10">
    <property type="entry name" value="Penicillin V Acylase, Chain A"/>
    <property type="match status" value="1"/>
</dbReference>
<name>A0A0F9W0S2_9ZZZZ</name>
<dbReference type="GO" id="GO:0006508">
    <property type="term" value="P:proteolysis"/>
    <property type="evidence" value="ECO:0007669"/>
    <property type="project" value="InterPro"/>
</dbReference>
<feature type="transmembrane region" description="Helical" evidence="1">
    <location>
        <begin position="7"/>
        <end position="28"/>
    </location>
</feature>
<dbReference type="Pfam" id="PF03577">
    <property type="entry name" value="Peptidase_C69"/>
    <property type="match status" value="1"/>
</dbReference>
<evidence type="ECO:0000256" key="1">
    <source>
        <dbReference type="SAM" id="Phobius"/>
    </source>
</evidence>